<keyword evidence="2" id="KW-1185">Reference proteome</keyword>
<evidence type="ECO:0000313" key="2">
    <source>
        <dbReference type="Proteomes" id="UP001642464"/>
    </source>
</evidence>
<proteinExistence type="predicted"/>
<dbReference type="Proteomes" id="UP001642464">
    <property type="component" value="Unassembled WGS sequence"/>
</dbReference>
<evidence type="ECO:0000313" key="1">
    <source>
        <dbReference type="EMBL" id="CAK9077770.1"/>
    </source>
</evidence>
<sequence length="120" mass="13352">MRTYLVSYDLAKPHLIKHIVAQAIMAAGKSWARPLEQTWYVRSDESEGALEAKLMRILEAEDGLLIQRVKDEAVLTNTSLRWFKQRQPDVETGGDTNVIAFPAPAGGPTDEPELPFAEAC</sequence>
<dbReference type="EMBL" id="CAXAMM010037891">
    <property type="protein sequence ID" value="CAK9077770.1"/>
    <property type="molecule type" value="Genomic_DNA"/>
</dbReference>
<reference evidence="1 2" key="1">
    <citation type="submission" date="2024-02" db="EMBL/GenBank/DDBJ databases">
        <authorList>
            <person name="Chen Y."/>
            <person name="Shah S."/>
            <person name="Dougan E. K."/>
            <person name="Thang M."/>
            <person name="Chan C."/>
        </authorList>
    </citation>
    <scope>NUCLEOTIDE SEQUENCE [LARGE SCALE GENOMIC DNA]</scope>
</reference>
<gene>
    <name evidence="1" type="ORF">SCF082_LOCUS37264</name>
</gene>
<accession>A0ABP0PP29</accession>
<protein>
    <submittedName>
        <fullName evidence="1">Uncharacterized protein</fullName>
    </submittedName>
</protein>
<name>A0ABP0PP29_9DINO</name>
<organism evidence="1 2">
    <name type="scientific">Durusdinium trenchii</name>
    <dbReference type="NCBI Taxonomy" id="1381693"/>
    <lineage>
        <taxon>Eukaryota</taxon>
        <taxon>Sar</taxon>
        <taxon>Alveolata</taxon>
        <taxon>Dinophyceae</taxon>
        <taxon>Suessiales</taxon>
        <taxon>Symbiodiniaceae</taxon>
        <taxon>Durusdinium</taxon>
    </lineage>
</organism>
<comment type="caution">
    <text evidence="1">The sequence shown here is derived from an EMBL/GenBank/DDBJ whole genome shotgun (WGS) entry which is preliminary data.</text>
</comment>